<dbReference type="AlphaFoldDB" id="A0A0B6YHA4"/>
<accession>A0A0B6YHA4</accession>
<dbReference type="EMBL" id="HACG01008697">
    <property type="protein sequence ID" value="CEK55562.1"/>
    <property type="molecule type" value="Transcribed_RNA"/>
</dbReference>
<reference evidence="2" key="1">
    <citation type="submission" date="2014-12" db="EMBL/GenBank/DDBJ databases">
        <title>Insight into the proteome of Arion vulgaris.</title>
        <authorList>
            <person name="Aradska J."/>
            <person name="Bulat T."/>
            <person name="Smidak R."/>
            <person name="Sarate P."/>
            <person name="Gangsoo J."/>
            <person name="Sialana F."/>
            <person name="Bilban M."/>
            <person name="Lubec G."/>
        </authorList>
    </citation>
    <scope>NUCLEOTIDE SEQUENCE</scope>
    <source>
        <tissue evidence="2">Skin</tissue>
    </source>
</reference>
<feature type="region of interest" description="Disordered" evidence="1">
    <location>
        <begin position="1"/>
        <end position="30"/>
    </location>
</feature>
<feature type="non-terminal residue" evidence="2">
    <location>
        <position position="150"/>
    </location>
</feature>
<organism evidence="2">
    <name type="scientific">Arion vulgaris</name>
    <dbReference type="NCBI Taxonomy" id="1028688"/>
    <lineage>
        <taxon>Eukaryota</taxon>
        <taxon>Metazoa</taxon>
        <taxon>Spiralia</taxon>
        <taxon>Lophotrochozoa</taxon>
        <taxon>Mollusca</taxon>
        <taxon>Gastropoda</taxon>
        <taxon>Heterobranchia</taxon>
        <taxon>Euthyneura</taxon>
        <taxon>Panpulmonata</taxon>
        <taxon>Eupulmonata</taxon>
        <taxon>Stylommatophora</taxon>
        <taxon>Helicina</taxon>
        <taxon>Arionoidea</taxon>
        <taxon>Arionidae</taxon>
        <taxon>Arion</taxon>
    </lineage>
</organism>
<evidence type="ECO:0000256" key="1">
    <source>
        <dbReference type="SAM" id="MobiDB-lite"/>
    </source>
</evidence>
<name>A0A0B6YHA4_9EUPU</name>
<gene>
    <name evidence="2" type="primary">ORF25504</name>
</gene>
<feature type="non-terminal residue" evidence="2">
    <location>
        <position position="1"/>
    </location>
</feature>
<sequence length="150" mass="16379">LEKDILEDSREAHVEDVKSPDHSNSSEHPEQFDVCVDISQEKNIISERDVLEDITEDDGDALERLHHTTSFEHSKLREANVDIVALNAESVLEDSPAKAGDTVQLPDHHADTVALDADPHAATIALDADSVLEDNPAKAGDTVQLPDHHA</sequence>
<proteinExistence type="predicted"/>
<protein>
    <submittedName>
        <fullName evidence="2">Uncharacterized protein</fullName>
    </submittedName>
</protein>
<evidence type="ECO:0000313" key="2">
    <source>
        <dbReference type="EMBL" id="CEK55562.1"/>
    </source>
</evidence>